<dbReference type="Proteomes" id="UP001163324">
    <property type="component" value="Chromosome 1"/>
</dbReference>
<protein>
    <submittedName>
        <fullName evidence="1">Uncharacterized protein</fullName>
    </submittedName>
</protein>
<gene>
    <name evidence="1" type="ORF">N3K66_000310</name>
</gene>
<keyword evidence="2" id="KW-1185">Reference proteome</keyword>
<organism evidence="1 2">
    <name type="scientific">Trichothecium roseum</name>
    <dbReference type="NCBI Taxonomy" id="47278"/>
    <lineage>
        <taxon>Eukaryota</taxon>
        <taxon>Fungi</taxon>
        <taxon>Dikarya</taxon>
        <taxon>Ascomycota</taxon>
        <taxon>Pezizomycotina</taxon>
        <taxon>Sordariomycetes</taxon>
        <taxon>Hypocreomycetidae</taxon>
        <taxon>Hypocreales</taxon>
        <taxon>Hypocreales incertae sedis</taxon>
        <taxon>Trichothecium</taxon>
    </lineage>
</organism>
<accession>A0ACC0VBJ2</accession>
<sequence length="212" mass="22707">MGITELVFPVFKGDAQTQSQLEQNSPEMFAHFRGVPGIRTLFRGGIVRDGGEPVEPSSGRNVLVLEWDRPSSFHAFFPESDAFKAFVGLAKPLLGGPPTRPELFDAAAATSAPCSSSAVTQMIKVSRGESTQTSWAALQKTICASGNIGEPAFFYGNGIEHKEDTFLGMIGWRSLEDYERSRADAAVLAGLGALRADGEMLDIVAKLAPVDV</sequence>
<reference evidence="1" key="1">
    <citation type="submission" date="2022-10" db="EMBL/GenBank/DDBJ databases">
        <title>Complete Genome of Trichothecium roseum strain YXFP-22015, a Plant Pathogen Isolated from Citrus.</title>
        <authorList>
            <person name="Wang Y."/>
            <person name="Zhu L."/>
        </authorList>
    </citation>
    <scope>NUCLEOTIDE SEQUENCE</scope>
    <source>
        <strain evidence="1">YXFP-22015</strain>
    </source>
</reference>
<evidence type="ECO:0000313" key="2">
    <source>
        <dbReference type="Proteomes" id="UP001163324"/>
    </source>
</evidence>
<comment type="caution">
    <text evidence="1">The sequence shown here is derived from an EMBL/GenBank/DDBJ whole genome shotgun (WGS) entry which is preliminary data.</text>
</comment>
<name>A0ACC0VBJ2_9HYPO</name>
<dbReference type="EMBL" id="CM047940">
    <property type="protein sequence ID" value="KAI9903781.1"/>
    <property type="molecule type" value="Genomic_DNA"/>
</dbReference>
<proteinExistence type="predicted"/>
<evidence type="ECO:0000313" key="1">
    <source>
        <dbReference type="EMBL" id="KAI9903781.1"/>
    </source>
</evidence>